<evidence type="ECO:0000256" key="3">
    <source>
        <dbReference type="ARBA" id="ARBA00022989"/>
    </source>
</evidence>
<feature type="compositionally biased region" description="Low complexity" evidence="5">
    <location>
        <begin position="257"/>
        <end position="273"/>
    </location>
</feature>
<evidence type="ECO:0000256" key="2">
    <source>
        <dbReference type="ARBA" id="ARBA00022692"/>
    </source>
</evidence>
<keyword evidence="2 6" id="KW-0812">Transmembrane</keyword>
<keyword evidence="4 6" id="KW-0472">Membrane</keyword>
<dbReference type="PANTHER" id="PTHR15549:SF26">
    <property type="entry name" value="AXIAL BUDDING PATTERN PROTEIN 2-RELATED"/>
    <property type="match status" value="1"/>
</dbReference>
<dbReference type="EMBL" id="NKCI01000058">
    <property type="protein sequence ID" value="RSL60502.1"/>
    <property type="molecule type" value="Genomic_DNA"/>
</dbReference>
<name>A0A428Q5I7_9HYPO</name>
<dbReference type="PANTHER" id="PTHR15549">
    <property type="entry name" value="PAIRED IMMUNOGLOBULIN-LIKE TYPE 2 RECEPTOR"/>
    <property type="match status" value="1"/>
</dbReference>
<dbReference type="GO" id="GO:0016020">
    <property type="term" value="C:membrane"/>
    <property type="evidence" value="ECO:0007669"/>
    <property type="project" value="UniProtKB-SubCell"/>
</dbReference>
<evidence type="ECO:0000256" key="5">
    <source>
        <dbReference type="SAM" id="MobiDB-lite"/>
    </source>
</evidence>
<dbReference type="OrthoDB" id="5146896at2759"/>
<keyword evidence="3 6" id="KW-1133">Transmembrane helix</keyword>
<dbReference type="Gene3D" id="1.20.5.510">
    <property type="entry name" value="Single helix bin"/>
    <property type="match status" value="1"/>
</dbReference>
<feature type="compositionally biased region" description="Low complexity" evidence="5">
    <location>
        <begin position="236"/>
        <end position="248"/>
    </location>
</feature>
<feature type="region of interest" description="Disordered" evidence="5">
    <location>
        <begin position="222"/>
        <end position="342"/>
    </location>
</feature>
<reference evidence="7 8" key="1">
    <citation type="submission" date="2017-06" db="EMBL/GenBank/DDBJ databases">
        <title>Comparative genomic analysis of Ambrosia Fusariam Clade fungi.</title>
        <authorList>
            <person name="Stajich J.E."/>
            <person name="Carrillo J."/>
            <person name="Kijimoto T."/>
            <person name="Eskalen A."/>
            <person name="O'Donnell K."/>
            <person name="Kasson M."/>
        </authorList>
    </citation>
    <scope>NUCLEOTIDE SEQUENCE [LARGE SCALE GENOMIC DNA]</scope>
    <source>
        <strain evidence="7 8">NRRL62584</strain>
    </source>
</reference>
<evidence type="ECO:0000313" key="7">
    <source>
        <dbReference type="EMBL" id="RSL60502.1"/>
    </source>
</evidence>
<accession>A0A428Q5I7</accession>
<evidence type="ECO:0000256" key="1">
    <source>
        <dbReference type="ARBA" id="ARBA00004167"/>
    </source>
</evidence>
<sequence length="342" mass="36803">MAEIQPTGVAVAPLFDVADPAVTAPATLHQRDLFGRQNNYDSCGYYSLLDSDWATWQCGEEGAWTTTCKTIGSHFGCFQTIYTTCYPSASGCNTADRRALCCNENVSFPYCATGIKPIEGGDDELSIYLCGKTEQQVPFYESTVVKVTSGDKTEEQTLTNIDTTREVVIVTRTSEPDPDPEPKSSTPVGAIVGGVVGGVALIAILGLAFWFLRRKKANKEVATTPAAPAPGPGFPPQQQQQQMGYQQGVPPPVVYDYNNNNYNNNNYAGYPVQGSPPPPSDPRYSQMPMGNMSPPPQSPPIEQYKPVASPVSELPVTSSPHDNTPVSELPADMGNVSHTTPK</sequence>
<feature type="transmembrane region" description="Helical" evidence="6">
    <location>
        <begin position="188"/>
        <end position="212"/>
    </location>
</feature>
<dbReference type="Proteomes" id="UP000288168">
    <property type="component" value="Unassembled WGS sequence"/>
</dbReference>
<protein>
    <submittedName>
        <fullName evidence="7">Uncharacterized protein</fullName>
    </submittedName>
</protein>
<evidence type="ECO:0000256" key="4">
    <source>
        <dbReference type="ARBA" id="ARBA00023136"/>
    </source>
</evidence>
<keyword evidence="8" id="KW-1185">Reference proteome</keyword>
<feature type="compositionally biased region" description="Polar residues" evidence="5">
    <location>
        <begin position="315"/>
        <end position="326"/>
    </location>
</feature>
<evidence type="ECO:0000256" key="6">
    <source>
        <dbReference type="SAM" id="Phobius"/>
    </source>
</evidence>
<evidence type="ECO:0000313" key="8">
    <source>
        <dbReference type="Proteomes" id="UP000288168"/>
    </source>
</evidence>
<dbReference type="InterPro" id="IPR051694">
    <property type="entry name" value="Immunoregulatory_rcpt-like"/>
</dbReference>
<dbReference type="AlphaFoldDB" id="A0A428Q5I7"/>
<proteinExistence type="predicted"/>
<dbReference type="STRING" id="1325734.A0A428Q5I7"/>
<comment type="caution">
    <text evidence="7">The sequence shown here is derived from an EMBL/GenBank/DDBJ whole genome shotgun (WGS) entry which is preliminary data.</text>
</comment>
<comment type="subcellular location">
    <subcellularLocation>
        <location evidence="1">Membrane</location>
        <topology evidence="1">Single-pass membrane protein</topology>
    </subcellularLocation>
</comment>
<dbReference type="GO" id="GO:0071944">
    <property type="term" value="C:cell periphery"/>
    <property type="evidence" value="ECO:0007669"/>
    <property type="project" value="UniProtKB-ARBA"/>
</dbReference>
<organism evidence="7 8">
    <name type="scientific">Fusarium duplospermum</name>
    <dbReference type="NCBI Taxonomy" id="1325734"/>
    <lineage>
        <taxon>Eukaryota</taxon>
        <taxon>Fungi</taxon>
        <taxon>Dikarya</taxon>
        <taxon>Ascomycota</taxon>
        <taxon>Pezizomycotina</taxon>
        <taxon>Sordariomycetes</taxon>
        <taxon>Hypocreomycetidae</taxon>
        <taxon>Hypocreales</taxon>
        <taxon>Nectriaceae</taxon>
        <taxon>Fusarium</taxon>
        <taxon>Fusarium solani species complex</taxon>
    </lineage>
</organism>
<gene>
    <name evidence="7" type="ORF">CEP54_006747</name>
</gene>